<dbReference type="AlphaFoldDB" id="A0AAN7B281"/>
<feature type="region of interest" description="Disordered" evidence="13">
    <location>
        <begin position="202"/>
        <end position="260"/>
    </location>
</feature>
<feature type="compositionally biased region" description="Basic and acidic residues" evidence="13">
    <location>
        <begin position="232"/>
        <end position="241"/>
    </location>
</feature>
<gene>
    <name evidence="15" type="ORF">QBC37DRAFT_392636</name>
</gene>
<evidence type="ECO:0000313" key="16">
    <source>
        <dbReference type="Proteomes" id="UP001301769"/>
    </source>
</evidence>
<accession>A0AAN7B281</accession>
<keyword evidence="16" id="KW-1185">Reference proteome</keyword>
<dbReference type="GO" id="GO:0006325">
    <property type="term" value="P:chromatin organization"/>
    <property type="evidence" value="ECO:0007669"/>
    <property type="project" value="UniProtKB-KW"/>
</dbReference>
<evidence type="ECO:0000256" key="2">
    <source>
        <dbReference type="ARBA" id="ARBA00009093"/>
    </source>
</evidence>
<keyword evidence="5" id="KW-0227">DNA damage</keyword>
<dbReference type="GO" id="GO:0032221">
    <property type="term" value="C:Rpd3S complex"/>
    <property type="evidence" value="ECO:0007669"/>
    <property type="project" value="TreeGrafter"/>
</dbReference>
<dbReference type="GO" id="GO:0006355">
    <property type="term" value="P:regulation of DNA-templated transcription"/>
    <property type="evidence" value="ECO:0007669"/>
    <property type="project" value="InterPro"/>
</dbReference>
<comment type="similarity">
    <text evidence="2">Belongs to the MRG family.</text>
</comment>
<dbReference type="InterPro" id="IPR026541">
    <property type="entry name" value="MRG_dom"/>
</dbReference>
<keyword evidence="6" id="KW-0156">Chromatin regulator</keyword>
<evidence type="ECO:0000256" key="13">
    <source>
        <dbReference type="SAM" id="MobiDB-lite"/>
    </source>
</evidence>
<keyword evidence="10" id="KW-0539">Nucleus</keyword>
<dbReference type="Proteomes" id="UP001301769">
    <property type="component" value="Unassembled WGS sequence"/>
</dbReference>
<dbReference type="EMBL" id="MU858285">
    <property type="protein sequence ID" value="KAK4207594.1"/>
    <property type="molecule type" value="Genomic_DNA"/>
</dbReference>
<proteinExistence type="inferred from homology"/>
<keyword evidence="9" id="KW-0234">DNA repair</keyword>
<keyword evidence="7" id="KW-0805">Transcription regulation</keyword>
<name>A0AAN7B281_9PEZI</name>
<reference evidence="15" key="2">
    <citation type="submission" date="2023-05" db="EMBL/GenBank/DDBJ databases">
        <authorList>
            <consortium name="Lawrence Berkeley National Laboratory"/>
            <person name="Steindorff A."/>
            <person name="Hensen N."/>
            <person name="Bonometti L."/>
            <person name="Westerberg I."/>
            <person name="Brannstrom I.O."/>
            <person name="Guillou S."/>
            <person name="Cros-Aarteil S."/>
            <person name="Calhoun S."/>
            <person name="Haridas S."/>
            <person name="Kuo A."/>
            <person name="Mondo S."/>
            <person name="Pangilinan J."/>
            <person name="Riley R."/>
            <person name="Labutti K."/>
            <person name="Andreopoulos B."/>
            <person name="Lipzen A."/>
            <person name="Chen C."/>
            <person name="Yanf M."/>
            <person name="Daum C."/>
            <person name="Ng V."/>
            <person name="Clum A."/>
            <person name="Ohm R."/>
            <person name="Martin F."/>
            <person name="Silar P."/>
            <person name="Natvig D."/>
            <person name="Lalanne C."/>
            <person name="Gautier V."/>
            <person name="Ament-Velasquez S.L."/>
            <person name="Kruys A."/>
            <person name="Hutchinson M.I."/>
            <person name="Powell A.J."/>
            <person name="Barry K."/>
            <person name="Miller A.N."/>
            <person name="Grigoriev I.V."/>
            <person name="Debuchy R."/>
            <person name="Gladieux P."/>
            <person name="Thoren M.H."/>
            <person name="Johannesson H."/>
        </authorList>
    </citation>
    <scope>NUCLEOTIDE SEQUENCE</scope>
    <source>
        <strain evidence="15">PSN293</strain>
    </source>
</reference>
<comment type="subunit">
    <text evidence="3">Component of the NuA4 histone acetyltransferase complex.</text>
</comment>
<evidence type="ECO:0000256" key="1">
    <source>
        <dbReference type="ARBA" id="ARBA00004123"/>
    </source>
</evidence>
<evidence type="ECO:0000256" key="7">
    <source>
        <dbReference type="ARBA" id="ARBA00023015"/>
    </source>
</evidence>
<evidence type="ECO:0000313" key="15">
    <source>
        <dbReference type="EMBL" id="KAK4207594.1"/>
    </source>
</evidence>
<dbReference type="GO" id="GO:0035267">
    <property type="term" value="C:NuA4 histone acetyltransferase complex"/>
    <property type="evidence" value="ECO:0007669"/>
    <property type="project" value="TreeGrafter"/>
</dbReference>
<dbReference type="PROSITE" id="PS51640">
    <property type="entry name" value="MRG"/>
    <property type="match status" value="1"/>
</dbReference>
<dbReference type="PANTHER" id="PTHR10880:SF15">
    <property type="entry name" value="MSL COMPLEX SUBUNIT 3"/>
    <property type="match status" value="1"/>
</dbReference>
<evidence type="ECO:0000256" key="9">
    <source>
        <dbReference type="ARBA" id="ARBA00023204"/>
    </source>
</evidence>
<evidence type="ECO:0000256" key="4">
    <source>
        <dbReference type="ARBA" id="ARBA00018505"/>
    </source>
</evidence>
<keyword evidence="8" id="KW-0804">Transcription</keyword>
<comment type="caution">
    <text evidence="15">The sequence shown here is derived from an EMBL/GenBank/DDBJ whole genome shotgun (WGS) entry which is preliminary data.</text>
</comment>
<organism evidence="15 16">
    <name type="scientific">Rhypophila decipiens</name>
    <dbReference type="NCBI Taxonomy" id="261697"/>
    <lineage>
        <taxon>Eukaryota</taxon>
        <taxon>Fungi</taxon>
        <taxon>Dikarya</taxon>
        <taxon>Ascomycota</taxon>
        <taxon>Pezizomycotina</taxon>
        <taxon>Sordariomycetes</taxon>
        <taxon>Sordariomycetidae</taxon>
        <taxon>Sordariales</taxon>
        <taxon>Naviculisporaceae</taxon>
        <taxon>Rhypophila</taxon>
    </lineage>
</organism>
<feature type="domain" description="MRG" evidence="14">
    <location>
        <begin position="291"/>
        <end position="462"/>
    </location>
</feature>
<protein>
    <recommendedName>
        <fullName evidence="4">Chromatin modification-related protein EAF3</fullName>
    </recommendedName>
    <alternativeName>
        <fullName evidence="12">Chromatin modification-related protein eaf3</fullName>
    </alternativeName>
</protein>
<evidence type="ECO:0000256" key="6">
    <source>
        <dbReference type="ARBA" id="ARBA00022853"/>
    </source>
</evidence>
<dbReference type="InterPro" id="IPR038217">
    <property type="entry name" value="MRG_C_sf"/>
</dbReference>
<dbReference type="InterPro" id="IPR008676">
    <property type="entry name" value="MRG"/>
</dbReference>
<reference evidence="15" key="1">
    <citation type="journal article" date="2023" name="Mol. Phylogenet. Evol.">
        <title>Genome-scale phylogeny and comparative genomics of the fungal order Sordariales.</title>
        <authorList>
            <person name="Hensen N."/>
            <person name="Bonometti L."/>
            <person name="Westerberg I."/>
            <person name="Brannstrom I.O."/>
            <person name="Guillou S."/>
            <person name="Cros-Aarteil S."/>
            <person name="Calhoun S."/>
            <person name="Haridas S."/>
            <person name="Kuo A."/>
            <person name="Mondo S."/>
            <person name="Pangilinan J."/>
            <person name="Riley R."/>
            <person name="LaButti K."/>
            <person name="Andreopoulos B."/>
            <person name="Lipzen A."/>
            <person name="Chen C."/>
            <person name="Yan M."/>
            <person name="Daum C."/>
            <person name="Ng V."/>
            <person name="Clum A."/>
            <person name="Steindorff A."/>
            <person name="Ohm R.A."/>
            <person name="Martin F."/>
            <person name="Silar P."/>
            <person name="Natvig D.O."/>
            <person name="Lalanne C."/>
            <person name="Gautier V."/>
            <person name="Ament-Velasquez S.L."/>
            <person name="Kruys A."/>
            <person name="Hutchinson M.I."/>
            <person name="Powell A.J."/>
            <person name="Barry K."/>
            <person name="Miller A.N."/>
            <person name="Grigoriev I.V."/>
            <person name="Debuchy R."/>
            <person name="Gladieux P."/>
            <person name="Hiltunen Thoren M."/>
            <person name="Johannesson H."/>
        </authorList>
    </citation>
    <scope>NUCLEOTIDE SEQUENCE</scope>
    <source>
        <strain evidence="15">PSN293</strain>
    </source>
</reference>
<feature type="region of interest" description="Disordered" evidence="13">
    <location>
        <begin position="1"/>
        <end position="25"/>
    </location>
</feature>
<comment type="function">
    <text evidence="11">Involved in deacetylation of histones, chromatin assembly and chromosome segregation. May act as a transcriptional oscillator, directing histone deacetylases to specific chromosomal domains. Component of the NuA4 histone acetyltransferase complex which is involved in transcriptional activation of selected genes principally by acetylation of nucleosomal histone H4 and H2A. The NuA4 complex is also involved in DNA repair.</text>
</comment>
<dbReference type="Gene3D" id="1.10.274.30">
    <property type="entry name" value="MRG domain"/>
    <property type="match status" value="1"/>
</dbReference>
<dbReference type="Pfam" id="PF05712">
    <property type="entry name" value="MRG"/>
    <property type="match status" value="1"/>
</dbReference>
<evidence type="ECO:0000256" key="10">
    <source>
        <dbReference type="ARBA" id="ARBA00023242"/>
    </source>
</evidence>
<evidence type="ECO:0000259" key="14">
    <source>
        <dbReference type="Pfam" id="PF05712"/>
    </source>
</evidence>
<comment type="subcellular location">
    <subcellularLocation>
        <location evidence="1">Nucleus</location>
    </subcellularLocation>
</comment>
<evidence type="ECO:0000256" key="8">
    <source>
        <dbReference type="ARBA" id="ARBA00023163"/>
    </source>
</evidence>
<evidence type="ECO:0000256" key="5">
    <source>
        <dbReference type="ARBA" id="ARBA00022763"/>
    </source>
</evidence>
<evidence type="ECO:0000256" key="3">
    <source>
        <dbReference type="ARBA" id="ARBA00011353"/>
    </source>
</evidence>
<dbReference type="FunFam" id="1.10.274.30:FF:000004">
    <property type="entry name" value="Putative Chromatin modification-related protein eaf3"/>
    <property type="match status" value="1"/>
</dbReference>
<dbReference type="GO" id="GO:0006281">
    <property type="term" value="P:DNA repair"/>
    <property type="evidence" value="ECO:0007669"/>
    <property type="project" value="UniProtKB-KW"/>
</dbReference>
<dbReference type="PANTHER" id="PTHR10880">
    <property type="entry name" value="MORTALITY FACTOR 4-LIKE PROTEIN"/>
    <property type="match status" value="1"/>
</dbReference>
<evidence type="ECO:0000256" key="12">
    <source>
        <dbReference type="ARBA" id="ARBA00072864"/>
    </source>
</evidence>
<evidence type="ECO:0000256" key="11">
    <source>
        <dbReference type="ARBA" id="ARBA00057322"/>
    </source>
</evidence>
<sequence length="475" mass="54167">MPRKRSNPDAEACSSTPRKSARLTHRHNFAGNSTELTDKLNSLKEFWEEETEWAAKEARKDYLLQMPKKTHKYVNKNGVRMYDDRYVQVAKKQVDDESSDVDYKYITPPPRGLYIPLAGIPKTAPTFPKYIHTSGIPKFPPGKPLHLYQEDPEDQQIEEAVPARDIPRPTVEATFDGVSDYFVGTSAANVAELPLETLQKAAKMPSRVVKKKSPKRSPKESSPTPRKTSKSLAEKTVKSPERQTLQKTIRKTSPKTAGKDVKKTVEKAVEKLSVENAEPVVATPQKLKIFEDDFHKRPSIKLPLPDLLKGLLVDDWENVTKNQQLVPLPHKNPVNKILSDYLEYERPHRGAQSASLDVLEETVAGLREYFDKCLGRILLYRFERNQFHEFHDLWQSSPENGPKGPCDTYGAEHLARLLANLPELIAQTNMDAQSVNRLREELIKFTNWFSRKAGDYFVSEYETPSQEYAEKARAN</sequence>